<dbReference type="PROSITE" id="PS50110">
    <property type="entry name" value="RESPONSE_REGULATORY"/>
    <property type="match status" value="1"/>
</dbReference>
<dbReference type="Pfam" id="PF00072">
    <property type="entry name" value="Response_reg"/>
    <property type="match status" value="1"/>
</dbReference>
<reference evidence="4 5" key="1">
    <citation type="journal article" date="2018" name="Syst. Appl. Microbiol.">
        <title>Abditibacterium utsteinense sp. nov., the first cultivated member of candidate phylum FBP, isolated from ice-free Antarctic soil samples.</title>
        <authorList>
            <person name="Tahon G."/>
            <person name="Tytgat B."/>
            <person name="Lebbe L."/>
            <person name="Carlier A."/>
            <person name="Willems A."/>
        </authorList>
    </citation>
    <scope>NUCLEOTIDE SEQUENCE [LARGE SCALE GENOMIC DNA]</scope>
    <source>
        <strain evidence="4 5">LMG 29911</strain>
    </source>
</reference>
<name>A0A2S8SPD6_9BACT</name>
<dbReference type="NCBIfam" id="TIGR00277">
    <property type="entry name" value="HDIG"/>
    <property type="match status" value="1"/>
</dbReference>
<dbReference type="InParanoid" id="A0A2S8SPD6"/>
<keyword evidence="5" id="KW-1185">Reference proteome</keyword>
<dbReference type="Gene3D" id="1.10.3210.10">
    <property type="entry name" value="Hypothetical protein af1432"/>
    <property type="match status" value="1"/>
</dbReference>
<feature type="domain" description="Response regulatory" evidence="2">
    <location>
        <begin position="8"/>
        <end position="140"/>
    </location>
</feature>
<dbReference type="SUPFAM" id="SSF109604">
    <property type="entry name" value="HD-domain/PDEase-like"/>
    <property type="match status" value="1"/>
</dbReference>
<dbReference type="EMBL" id="NIGF01000026">
    <property type="protein sequence ID" value="PQV62646.1"/>
    <property type="molecule type" value="Genomic_DNA"/>
</dbReference>
<dbReference type="InterPro" id="IPR003607">
    <property type="entry name" value="HD/PDEase_dom"/>
</dbReference>
<dbReference type="RefSeq" id="WP_106381225.1">
    <property type="nucleotide sequence ID" value="NZ_NIGF01000026.1"/>
</dbReference>
<evidence type="ECO:0000313" key="4">
    <source>
        <dbReference type="EMBL" id="PQV62646.1"/>
    </source>
</evidence>
<dbReference type="InterPro" id="IPR006675">
    <property type="entry name" value="HDIG_dom"/>
</dbReference>
<dbReference type="GO" id="GO:0000160">
    <property type="term" value="P:phosphorelay signal transduction system"/>
    <property type="evidence" value="ECO:0007669"/>
    <property type="project" value="InterPro"/>
</dbReference>
<dbReference type="PANTHER" id="PTHR45228:SF4">
    <property type="entry name" value="LIPOPROTEIN"/>
    <property type="match status" value="1"/>
</dbReference>
<evidence type="ECO:0000313" key="5">
    <source>
        <dbReference type="Proteomes" id="UP000237684"/>
    </source>
</evidence>
<comment type="caution">
    <text evidence="4">The sequence shown here is derived from an EMBL/GenBank/DDBJ whole genome shotgun (WGS) entry which is preliminary data.</text>
</comment>
<dbReference type="SUPFAM" id="SSF52172">
    <property type="entry name" value="CheY-like"/>
    <property type="match status" value="1"/>
</dbReference>
<dbReference type="PANTHER" id="PTHR45228">
    <property type="entry name" value="CYCLIC DI-GMP PHOSPHODIESTERASE TM_0186-RELATED"/>
    <property type="match status" value="1"/>
</dbReference>
<dbReference type="InterPro" id="IPR037522">
    <property type="entry name" value="HD_GYP_dom"/>
</dbReference>
<feature type="domain" description="HD-GYP" evidence="3">
    <location>
        <begin position="148"/>
        <end position="344"/>
    </location>
</feature>
<evidence type="ECO:0000259" key="3">
    <source>
        <dbReference type="PROSITE" id="PS51832"/>
    </source>
</evidence>
<organism evidence="4 5">
    <name type="scientific">Abditibacterium utsteinense</name>
    <dbReference type="NCBI Taxonomy" id="1960156"/>
    <lineage>
        <taxon>Bacteria</taxon>
        <taxon>Pseudomonadati</taxon>
        <taxon>Abditibacteriota</taxon>
        <taxon>Abditibacteriia</taxon>
        <taxon>Abditibacteriales</taxon>
        <taxon>Abditibacteriaceae</taxon>
        <taxon>Abditibacterium</taxon>
    </lineage>
</organism>
<dbReference type="InterPro" id="IPR011006">
    <property type="entry name" value="CheY-like_superfamily"/>
</dbReference>
<comment type="caution">
    <text evidence="1">Lacks conserved residue(s) required for the propagation of feature annotation.</text>
</comment>
<proteinExistence type="predicted"/>
<dbReference type="Gene3D" id="3.40.50.2300">
    <property type="match status" value="1"/>
</dbReference>
<evidence type="ECO:0000259" key="2">
    <source>
        <dbReference type="PROSITE" id="PS50110"/>
    </source>
</evidence>
<protein>
    <submittedName>
        <fullName evidence="4">Putative two-component system response regulator</fullName>
    </submittedName>
</protein>
<dbReference type="Proteomes" id="UP000237684">
    <property type="component" value="Unassembled WGS sequence"/>
</dbReference>
<dbReference type="AlphaFoldDB" id="A0A2S8SPD6"/>
<sequence length="350" mass="39127">MQAHRPGEILVVDSDSEFLTFAATTLTRRGHAVRTCAYAEEARGHVERHSFDAILCAMHLSDSTGIELCAWIKSHEDLQGVPVALLVEETSGQNSDDIIANLMRDVSPGALTTSGPLAPDEFIVRTVRAEEFAIRVGGLLKLRRYREEIGNALTAMLAIAEGIEEQDRRSRGHCKRLSIMAVLLGSALGCSDYELLTLERAGYLHDIGKVSIPGGMLEKSQPLTAREMEIIKEHPVLGEKLCRSVMALQPVLPIIRHHHERGDGSGYPDRLTSARIPRLAQIFSVVDVYDSLRTWRPYRPPLNDWQAAELMRNEADRGFWNRAILDIFVHQIVPTLDEYLDASHVLWPVE</sequence>
<dbReference type="CDD" id="cd00156">
    <property type="entry name" value="REC"/>
    <property type="match status" value="1"/>
</dbReference>
<gene>
    <name evidence="4" type="ORF">B1R32_12630</name>
</gene>
<dbReference type="Pfam" id="PF13487">
    <property type="entry name" value="HD_5"/>
    <property type="match status" value="1"/>
</dbReference>
<dbReference type="InterPro" id="IPR001789">
    <property type="entry name" value="Sig_transdc_resp-reg_receiver"/>
</dbReference>
<accession>A0A2S8SPD6</accession>
<dbReference type="SMART" id="SM00471">
    <property type="entry name" value="HDc"/>
    <property type="match status" value="1"/>
</dbReference>
<dbReference type="InterPro" id="IPR052020">
    <property type="entry name" value="Cyclic_di-GMP/3'3'-cGAMP_PDE"/>
</dbReference>
<dbReference type="OrthoDB" id="9804747at2"/>
<dbReference type="CDD" id="cd00077">
    <property type="entry name" value="HDc"/>
    <property type="match status" value="1"/>
</dbReference>
<dbReference type="PROSITE" id="PS51832">
    <property type="entry name" value="HD_GYP"/>
    <property type="match status" value="1"/>
</dbReference>
<evidence type="ECO:0000256" key="1">
    <source>
        <dbReference type="PROSITE-ProRule" id="PRU00169"/>
    </source>
</evidence>